<feature type="transmembrane region" description="Helical" evidence="1">
    <location>
        <begin position="52"/>
        <end position="70"/>
    </location>
</feature>
<dbReference type="InterPro" id="IPR025403">
    <property type="entry name" value="TgpA-like_C"/>
</dbReference>
<keyword evidence="1" id="KW-1133">Transmembrane helix</keyword>
<dbReference type="KEGG" id="hbq:QI031_30010"/>
<organism evidence="3 4">
    <name type="scientific">Halotia branconii CENA392</name>
    <dbReference type="NCBI Taxonomy" id="1539056"/>
    <lineage>
        <taxon>Bacteria</taxon>
        <taxon>Bacillati</taxon>
        <taxon>Cyanobacteriota</taxon>
        <taxon>Cyanophyceae</taxon>
        <taxon>Nostocales</taxon>
        <taxon>Nodulariaceae</taxon>
        <taxon>Halotia</taxon>
    </lineage>
</organism>
<sequence>MPINTFEKTSLGWRLSQLQQQLGEWWEYQFYKNLPELPTGSISPWLANLLKFLFWLVLGLLLAWVAWRLWREFNPYIYSWLSSDRNSKNSQAPSHFDDKSVALLLERSQQLYRQGNYREACRCLYLAILQHLHDTKVIVHKPSRTDGEYLQLLQSTVTSMQPYETLITTHEQLCFSDTEILPENYEQCRQAYREVSPE</sequence>
<accession>A0AAJ6NSV3</accession>
<reference evidence="3 4" key="1">
    <citation type="journal article" date="2023" name="Limnol Oceanogr Lett">
        <title>Environmental adaptations by the intertidal Antarctic cyanobacterium Halotia branconii CENA392 as revealed using long-read genome sequencing.</title>
        <authorList>
            <person name="Dextro R.B."/>
            <person name="Delbaje E."/>
            <person name="Freitas P.N.N."/>
            <person name="Geraldes V."/>
            <person name="Pinto E."/>
            <person name="Long P.F."/>
            <person name="Fiore M.F."/>
        </authorList>
    </citation>
    <scope>NUCLEOTIDE SEQUENCE [LARGE SCALE GENOMIC DNA]</scope>
    <source>
        <strain evidence="3 4">CENA392</strain>
    </source>
</reference>
<evidence type="ECO:0000259" key="2">
    <source>
        <dbReference type="Pfam" id="PF13559"/>
    </source>
</evidence>
<feature type="domain" description="Protein-glutamine gamma-glutamyltransferase-like C-terminal" evidence="2">
    <location>
        <begin position="124"/>
        <end position="193"/>
    </location>
</feature>
<evidence type="ECO:0000313" key="4">
    <source>
        <dbReference type="Proteomes" id="UP001223520"/>
    </source>
</evidence>
<name>A0AAJ6NSV3_9CYAN</name>
<proteinExistence type="predicted"/>
<gene>
    <name evidence="3" type="ORF">QI031_30010</name>
</gene>
<keyword evidence="1" id="KW-0472">Membrane</keyword>
<protein>
    <submittedName>
        <fullName evidence="3">DUF4129 domain-containing protein</fullName>
    </submittedName>
</protein>
<keyword evidence="4" id="KW-1185">Reference proteome</keyword>
<dbReference type="Pfam" id="PF13559">
    <property type="entry name" value="DUF4129"/>
    <property type="match status" value="1"/>
</dbReference>
<evidence type="ECO:0000313" key="3">
    <source>
        <dbReference type="EMBL" id="WGV25896.1"/>
    </source>
</evidence>
<dbReference type="RefSeq" id="WP_281483180.1">
    <property type="nucleotide sequence ID" value="NZ_CP124543.1"/>
</dbReference>
<dbReference type="Proteomes" id="UP001223520">
    <property type="component" value="Chromosome"/>
</dbReference>
<dbReference type="AlphaFoldDB" id="A0AAJ6NSV3"/>
<dbReference type="EMBL" id="CP124543">
    <property type="protein sequence ID" value="WGV25896.1"/>
    <property type="molecule type" value="Genomic_DNA"/>
</dbReference>
<keyword evidence="1" id="KW-0812">Transmembrane</keyword>
<evidence type="ECO:0000256" key="1">
    <source>
        <dbReference type="SAM" id="Phobius"/>
    </source>
</evidence>